<dbReference type="SMART" id="SM00901">
    <property type="entry name" value="FRG"/>
    <property type="match status" value="1"/>
</dbReference>
<keyword evidence="1 4" id="KW-0802">TPR repeat</keyword>
<dbReference type="PROSITE" id="PS50293">
    <property type="entry name" value="TPR_REGION"/>
    <property type="match status" value="2"/>
</dbReference>
<feature type="repeat" description="TPR" evidence="4">
    <location>
        <begin position="246"/>
        <end position="279"/>
    </location>
</feature>
<evidence type="ECO:0000256" key="2">
    <source>
        <dbReference type="ARBA" id="ARBA00038210"/>
    </source>
</evidence>
<name>A0AAE0TAQ3_9BIVA</name>
<dbReference type="SUPFAM" id="SSF48452">
    <property type="entry name" value="TPR-like"/>
    <property type="match status" value="1"/>
</dbReference>
<feature type="domain" description="FRG" evidence="5">
    <location>
        <begin position="5"/>
        <end position="100"/>
    </location>
</feature>
<dbReference type="EMBL" id="JAEAOA010001141">
    <property type="protein sequence ID" value="KAK3606907.1"/>
    <property type="molecule type" value="Genomic_DNA"/>
</dbReference>
<dbReference type="InterPro" id="IPR019734">
    <property type="entry name" value="TPR_rpt"/>
</dbReference>
<dbReference type="PROSITE" id="PS50005">
    <property type="entry name" value="TPR"/>
    <property type="match status" value="3"/>
</dbReference>
<dbReference type="Pfam" id="PF08867">
    <property type="entry name" value="FRG"/>
    <property type="match status" value="1"/>
</dbReference>
<comment type="caution">
    <text evidence="6">The sequence shown here is derived from an EMBL/GenBank/DDBJ whole genome shotgun (WGS) entry which is preliminary data.</text>
</comment>
<evidence type="ECO:0000259" key="5">
    <source>
        <dbReference type="SMART" id="SM00901"/>
    </source>
</evidence>
<dbReference type="PANTHER" id="PTHR12558">
    <property type="entry name" value="CELL DIVISION CYCLE 16,23,27"/>
    <property type="match status" value="1"/>
</dbReference>
<sequence length="358" mass="40588">MARAGDASWGLESGACSRLKEKTSDKTPVSVADIDDYQTYLINKARKLDDPQLKGKNDFLVLAHLQHLGAATNLIDFTYNPMLALYFACEKEPDRDGKVFFIDRRIFEAIPMNPDAQLSQEEQKEFDAGRKPICWDTPRISSRIFKQDGLFIIAKSGRLSAAEGLSSYTVSRTNKQDVLKKLALMGISEETVYPDLEGLAKFNHRQKEWPDKDELFSMALFYGNQNQPERAAKLFQKLVDINPDDAEAWYNLGTAYAGQEKYKEAEEAYREAVRINPDDAKAWNNLGKYYDQAAKACQKALEINPDLAEARYNLGNLYRGQEKYKAAEEAYLKAISINPDYAEAWHNLGVTYKATGER</sequence>
<organism evidence="6 7">
    <name type="scientific">Potamilus streckersoni</name>
    <dbReference type="NCBI Taxonomy" id="2493646"/>
    <lineage>
        <taxon>Eukaryota</taxon>
        <taxon>Metazoa</taxon>
        <taxon>Spiralia</taxon>
        <taxon>Lophotrochozoa</taxon>
        <taxon>Mollusca</taxon>
        <taxon>Bivalvia</taxon>
        <taxon>Autobranchia</taxon>
        <taxon>Heteroconchia</taxon>
        <taxon>Palaeoheterodonta</taxon>
        <taxon>Unionida</taxon>
        <taxon>Unionoidea</taxon>
        <taxon>Unionidae</taxon>
        <taxon>Ambleminae</taxon>
        <taxon>Lampsilini</taxon>
        <taxon>Potamilus</taxon>
    </lineage>
</organism>
<dbReference type="Gene3D" id="1.25.40.10">
    <property type="entry name" value="Tetratricopeptide repeat domain"/>
    <property type="match status" value="2"/>
</dbReference>
<dbReference type="Proteomes" id="UP001195483">
    <property type="component" value="Unassembled WGS sequence"/>
</dbReference>
<gene>
    <name evidence="6" type="ORF">CHS0354_018502</name>
</gene>
<protein>
    <recommendedName>
        <fullName evidence="3">Cell division cycle protein 27 homolog</fullName>
    </recommendedName>
</protein>
<evidence type="ECO:0000256" key="3">
    <source>
        <dbReference type="ARBA" id="ARBA00039307"/>
    </source>
</evidence>
<accession>A0AAE0TAQ3</accession>
<reference evidence="6" key="3">
    <citation type="submission" date="2023-05" db="EMBL/GenBank/DDBJ databases">
        <authorList>
            <person name="Smith C.H."/>
        </authorList>
    </citation>
    <scope>NUCLEOTIDE SEQUENCE</scope>
    <source>
        <strain evidence="6">CHS0354</strain>
        <tissue evidence="6">Mantle</tissue>
    </source>
</reference>
<feature type="repeat" description="TPR" evidence="4">
    <location>
        <begin position="212"/>
        <end position="245"/>
    </location>
</feature>
<evidence type="ECO:0000256" key="4">
    <source>
        <dbReference type="PROSITE-ProRule" id="PRU00339"/>
    </source>
</evidence>
<reference evidence="6" key="1">
    <citation type="journal article" date="2021" name="Genome Biol. Evol.">
        <title>A High-Quality Reference Genome for a Parasitic Bivalve with Doubly Uniparental Inheritance (Bivalvia: Unionida).</title>
        <authorList>
            <person name="Smith C.H."/>
        </authorList>
    </citation>
    <scope>NUCLEOTIDE SEQUENCE</scope>
    <source>
        <strain evidence="6">CHS0354</strain>
    </source>
</reference>
<dbReference type="Pfam" id="PF13432">
    <property type="entry name" value="TPR_16"/>
    <property type="match status" value="1"/>
</dbReference>
<evidence type="ECO:0000313" key="6">
    <source>
        <dbReference type="EMBL" id="KAK3606907.1"/>
    </source>
</evidence>
<evidence type="ECO:0000313" key="7">
    <source>
        <dbReference type="Proteomes" id="UP001195483"/>
    </source>
</evidence>
<feature type="repeat" description="TPR" evidence="4">
    <location>
        <begin position="308"/>
        <end position="341"/>
    </location>
</feature>
<dbReference type="AlphaFoldDB" id="A0AAE0TAQ3"/>
<proteinExistence type="inferred from homology"/>
<comment type="similarity">
    <text evidence="2">Belongs to the APC3/CDC27 family.</text>
</comment>
<dbReference type="PANTHER" id="PTHR12558:SF13">
    <property type="entry name" value="CELL DIVISION CYCLE PROTEIN 27 HOMOLOG"/>
    <property type="match status" value="1"/>
</dbReference>
<dbReference type="SMART" id="SM00028">
    <property type="entry name" value="TPR"/>
    <property type="match status" value="4"/>
</dbReference>
<reference evidence="6" key="2">
    <citation type="journal article" date="2021" name="Genome Biol. Evol.">
        <title>Developing a high-quality reference genome for a parasitic bivalve with doubly uniparental inheritance (Bivalvia: Unionida).</title>
        <authorList>
            <person name="Smith C.H."/>
        </authorList>
    </citation>
    <scope>NUCLEOTIDE SEQUENCE</scope>
    <source>
        <strain evidence="6">CHS0354</strain>
        <tissue evidence="6">Mantle</tissue>
    </source>
</reference>
<evidence type="ECO:0000256" key="1">
    <source>
        <dbReference type="ARBA" id="ARBA00022803"/>
    </source>
</evidence>
<keyword evidence="7" id="KW-1185">Reference proteome</keyword>
<dbReference type="InterPro" id="IPR014966">
    <property type="entry name" value="FRG-dom"/>
</dbReference>
<dbReference type="InterPro" id="IPR011990">
    <property type="entry name" value="TPR-like_helical_dom_sf"/>
</dbReference>
<dbReference type="Pfam" id="PF13414">
    <property type="entry name" value="TPR_11"/>
    <property type="match status" value="1"/>
</dbReference>